<keyword evidence="1" id="KW-0175">Coiled coil</keyword>
<proteinExistence type="predicted"/>
<reference evidence="2 3" key="1">
    <citation type="submission" date="2016-03" db="EMBL/GenBank/DDBJ databases">
        <authorList>
            <person name="Ploux O."/>
        </authorList>
    </citation>
    <scope>NUCLEOTIDE SEQUENCE [LARGE SCALE GENOMIC DNA]</scope>
    <source>
        <strain evidence="2 3">UAMH 11012</strain>
    </source>
</reference>
<dbReference type="STRING" id="576137.A0A1L7WXI9"/>
<dbReference type="GO" id="GO:0000444">
    <property type="term" value="C:MIS12/MIND type complex"/>
    <property type="evidence" value="ECO:0007669"/>
    <property type="project" value="TreeGrafter"/>
</dbReference>
<sequence>MAEFQRKIELQSPDDLQYLVSNIRRAANVEIDKNLPPIEGEDKMRTRVEELVHVYITQVFTTASENLTINGLNPSPTLLSQILSSSPMNQQKEIEEHEPFNTRLFERAKDLARQEEDLIEEIAALRRTIPGVVTGNVKREYREGIEGDERILEAVEERVVRGERGVADLGIERLERQEQVEASWGRGVKGLEGLMKRLPEVGARKERAERAEEYVVKGDRR</sequence>
<accession>A0A1L7WXI9</accession>
<evidence type="ECO:0000313" key="2">
    <source>
        <dbReference type="EMBL" id="CZR57480.1"/>
    </source>
</evidence>
<keyword evidence="3" id="KW-1185">Reference proteome</keyword>
<dbReference type="AlphaFoldDB" id="A0A1L7WXI9"/>
<evidence type="ECO:0000313" key="3">
    <source>
        <dbReference type="Proteomes" id="UP000184330"/>
    </source>
</evidence>
<dbReference type="GO" id="GO:0000070">
    <property type="term" value="P:mitotic sister chromatid segregation"/>
    <property type="evidence" value="ECO:0007669"/>
    <property type="project" value="InterPro"/>
</dbReference>
<dbReference type="EMBL" id="FJOG01000010">
    <property type="protein sequence ID" value="CZR57480.1"/>
    <property type="molecule type" value="Genomic_DNA"/>
</dbReference>
<dbReference type="PANTHER" id="PTHR31749">
    <property type="entry name" value="KINETOCHORE-ASSOCIATED PROTEIN NSL1 HOMOLOG"/>
    <property type="match status" value="1"/>
</dbReference>
<organism evidence="2 3">
    <name type="scientific">Phialocephala subalpina</name>
    <dbReference type="NCBI Taxonomy" id="576137"/>
    <lineage>
        <taxon>Eukaryota</taxon>
        <taxon>Fungi</taxon>
        <taxon>Dikarya</taxon>
        <taxon>Ascomycota</taxon>
        <taxon>Pezizomycotina</taxon>
        <taxon>Leotiomycetes</taxon>
        <taxon>Helotiales</taxon>
        <taxon>Mollisiaceae</taxon>
        <taxon>Phialocephala</taxon>
        <taxon>Phialocephala fortinii species complex</taxon>
    </lineage>
</organism>
<dbReference type="InterPro" id="IPR013950">
    <property type="entry name" value="Mis14/Nsl1"/>
</dbReference>
<feature type="coiled-coil region" evidence="1">
    <location>
        <begin position="101"/>
        <end position="128"/>
    </location>
</feature>
<dbReference type="PANTHER" id="PTHR31749:SF3">
    <property type="entry name" value="KINETOCHORE-ASSOCIATED PROTEIN NSL1 HOMOLOG"/>
    <property type="match status" value="1"/>
</dbReference>
<gene>
    <name evidence="2" type="ORF">PAC_07369</name>
</gene>
<name>A0A1L7WXI9_9HELO</name>
<dbReference type="OrthoDB" id="2135762at2759"/>
<protein>
    <recommendedName>
        <fullName evidence="4">Kinetochore protein mis14</fullName>
    </recommendedName>
</protein>
<evidence type="ECO:0000256" key="1">
    <source>
        <dbReference type="SAM" id="Coils"/>
    </source>
</evidence>
<evidence type="ECO:0008006" key="4">
    <source>
        <dbReference type="Google" id="ProtNLM"/>
    </source>
</evidence>
<dbReference type="Pfam" id="PF08641">
    <property type="entry name" value="Mis14"/>
    <property type="match status" value="1"/>
</dbReference>
<dbReference type="Proteomes" id="UP000184330">
    <property type="component" value="Unassembled WGS sequence"/>
</dbReference>